<proteinExistence type="predicted"/>
<name>A0A0D2NYI8_HYPSF</name>
<protein>
    <submittedName>
        <fullName evidence="2">Uncharacterized protein</fullName>
    </submittedName>
</protein>
<evidence type="ECO:0000313" key="3">
    <source>
        <dbReference type="Proteomes" id="UP000054270"/>
    </source>
</evidence>
<feature type="region of interest" description="Disordered" evidence="1">
    <location>
        <begin position="15"/>
        <end position="38"/>
    </location>
</feature>
<evidence type="ECO:0000313" key="2">
    <source>
        <dbReference type="EMBL" id="KJA23779.1"/>
    </source>
</evidence>
<dbReference type="EMBL" id="KN817541">
    <property type="protein sequence ID" value="KJA23779.1"/>
    <property type="molecule type" value="Genomic_DNA"/>
</dbReference>
<accession>A0A0D2NYI8</accession>
<sequence length="656" mass="71357">MNDWDDDIFESIEQSTPLSISPSSDMFTSPHSPPALPVTDVKTIGFADDPRTDRVKTVEEVNIDPPAKVVDPVALESFLPLLEALDCPGLKLINGAYHLRGPVPTDATRKLIEYARRVTKVTLGNTAPEAKIDAATWFRVLELRSRLSQSSTTFFPSLTEVCINGADSSLDQIFLLLSPSLESVDVCNVLQTRSDTLLTFLETVAEVAPGLSHIGVDTSLTFHDLQETYIKFSGLRSLRISVNGGSRFSYDTLLQIGKLPSLEALIIDASAAYYCAREERYSEPQAQLSPKAPNTILGGWGSSFSPSSSPTSDPSPIAFERIVSPAPYCHHSYIPSPGGDCVPSFPPPRAPSPTPSIPNIGDVVPTSPQQPALIGSGGDIAPLNQSINFQNLTKLHIKGQLKLMTELVQIVASTSVIDVALTQSLGAPSPIPIQKPTPKMRKKTKGSGKTAICDIIEEILSVWGRSLKSVYIAVDDTETISPPTIPSTLFKRLICISSLERLEMSGHTLDADFGDALHILTALPVDRRPKFKVIHLPIDAGDKGISFGRLRAIFECCPSIVSFQCGLKHLSNVPVLPDDGVTFGLQELGAGNPKAYGDLRRLAAAAQYLDALFPRLTVMKTQPDCNADEWEEIYDLVRMCQTSRSYHKDAYLWYSS</sequence>
<dbReference type="Proteomes" id="UP000054270">
    <property type="component" value="Unassembled WGS sequence"/>
</dbReference>
<dbReference type="OrthoDB" id="3065347at2759"/>
<keyword evidence="3" id="KW-1185">Reference proteome</keyword>
<evidence type="ECO:0000256" key="1">
    <source>
        <dbReference type="SAM" id="MobiDB-lite"/>
    </source>
</evidence>
<organism evidence="2 3">
    <name type="scientific">Hypholoma sublateritium (strain FD-334 SS-4)</name>
    <dbReference type="NCBI Taxonomy" id="945553"/>
    <lineage>
        <taxon>Eukaryota</taxon>
        <taxon>Fungi</taxon>
        <taxon>Dikarya</taxon>
        <taxon>Basidiomycota</taxon>
        <taxon>Agaricomycotina</taxon>
        <taxon>Agaricomycetes</taxon>
        <taxon>Agaricomycetidae</taxon>
        <taxon>Agaricales</taxon>
        <taxon>Agaricineae</taxon>
        <taxon>Strophariaceae</taxon>
        <taxon>Hypholoma</taxon>
    </lineage>
</organism>
<reference evidence="3" key="1">
    <citation type="submission" date="2014-04" db="EMBL/GenBank/DDBJ databases">
        <title>Evolutionary Origins and Diversification of the Mycorrhizal Mutualists.</title>
        <authorList>
            <consortium name="DOE Joint Genome Institute"/>
            <consortium name="Mycorrhizal Genomics Consortium"/>
            <person name="Kohler A."/>
            <person name="Kuo A."/>
            <person name="Nagy L.G."/>
            <person name="Floudas D."/>
            <person name="Copeland A."/>
            <person name="Barry K.W."/>
            <person name="Cichocki N."/>
            <person name="Veneault-Fourrey C."/>
            <person name="LaButti K."/>
            <person name="Lindquist E.A."/>
            <person name="Lipzen A."/>
            <person name="Lundell T."/>
            <person name="Morin E."/>
            <person name="Murat C."/>
            <person name="Riley R."/>
            <person name="Ohm R."/>
            <person name="Sun H."/>
            <person name="Tunlid A."/>
            <person name="Henrissat B."/>
            <person name="Grigoriev I.V."/>
            <person name="Hibbett D.S."/>
            <person name="Martin F."/>
        </authorList>
    </citation>
    <scope>NUCLEOTIDE SEQUENCE [LARGE SCALE GENOMIC DNA]</scope>
    <source>
        <strain evidence="3">FD-334 SS-4</strain>
    </source>
</reference>
<gene>
    <name evidence="2" type="ORF">HYPSUDRAFT_39623</name>
</gene>
<dbReference type="AlphaFoldDB" id="A0A0D2NYI8"/>
<feature type="compositionally biased region" description="Polar residues" evidence="1">
    <location>
        <begin position="15"/>
        <end position="30"/>
    </location>
</feature>